<feature type="transmembrane region" description="Helical" evidence="6">
    <location>
        <begin position="327"/>
        <end position="345"/>
    </location>
</feature>
<gene>
    <name evidence="8" type="ORF">ACFQNJ_18760</name>
</gene>
<dbReference type="InterPro" id="IPR036163">
    <property type="entry name" value="HMA_dom_sf"/>
</dbReference>
<evidence type="ECO:0000256" key="3">
    <source>
        <dbReference type="ARBA" id="ARBA00022906"/>
    </source>
</evidence>
<keyword evidence="4 6" id="KW-1133">Transmembrane helix</keyword>
<keyword evidence="3" id="KW-0813">Transport</keyword>
<dbReference type="SUPFAM" id="SSF161111">
    <property type="entry name" value="Cation efflux protein transmembrane domain-like"/>
    <property type="match status" value="1"/>
</dbReference>
<feature type="domain" description="HMA" evidence="7">
    <location>
        <begin position="7"/>
        <end position="70"/>
    </location>
</feature>
<dbReference type="Pfam" id="PF01545">
    <property type="entry name" value="Cation_efflux"/>
    <property type="match status" value="1"/>
</dbReference>
<feature type="transmembrane region" description="Helical" evidence="6">
    <location>
        <begin position="207"/>
        <end position="225"/>
    </location>
</feature>
<evidence type="ECO:0000313" key="8">
    <source>
        <dbReference type="EMBL" id="MFC7436553.1"/>
    </source>
</evidence>
<feature type="domain" description="HMA" evidence="7">
    <location>
        <begin position="85"/>
        <end position="148"/>
    </location>
</feature>
<dbReference type="RefSeq" id="WP_056642836.1">
    <property type="nucleotide sequence ID" value="NZ_JBHTBX010000021.1"/>
</dbReference>
<keyword evidence="5 6" id="KW-0472">Membrane</keyword>
<evidence type="ECO:0000259" key="7">
    <source>
        <dbReference type="PROSITE" id="PS50846"/>
    </source>
</evidence>
<dbReference type="Gene3D" id="3.30.70.100">
    <property type="match status" value="2"/>
</dbReference>
<evidence type="ECO:0000256" key="5">
    <source>
        <dbReference type="ARBA" id="ARBA00023136"/>
    </source>
</evidence>
<feature type="transmembrane region" description="Helical" evidence="6">
    <location>
        <begin position="173"/>
        <end position="195"/>
    </location>
</feature>
<proteinExistence type="predicted"/>
<evidence type="ECO:0000256" key="4">
    <source>
        <dbReference type="ARBA" id="ARBA00022989"/>
    </source>
</evidence>
<keyword evidence="3" id="KW-0864">Zinc transport</keyword>
<dbReference type="Pfam" id="PF00403">
    <property type="entry name" value="HMA"/>
    <property type="match status" value="2"/>
</dbReference>
<dbReference type="InterPro" id="IPR006121">
    <property type="entry name" value="HMA_dom"/>
</dbReference>
<dbReference type="Proteomes" id="UP001596495">
    <property type="component" value="Unassembled WGS sequence"/>
</dbReference>
<dbReference type="Gene3D" id="1.20.1510.10">
    <property type="entry name" value="Cation efflux protein transmembrane domain"/>
    <property type="match status" value="1"/>
</dbReference>
<dbReference type="PANTHER" id="PTHR11562:SF17">
    <property type="entry name" value="RE54080P-RELATED"/>
    <property type="match status" value="1"/>
</dbReference>
<feature type="transmembrane region" description="Helical" evidence="6">
    <location>
        <begin position="261"/>
        <end position="283"/>
    </location>
</feature>
<protein>
    <submittedName>
        <fullName evidence="8">Cation transporter</fullName>
    </submittedName>
</protein>
<dbReference type="InterPro" id="IPR050681">
    <property type="entry name" value="CDF/SLC30A"/>
</dbReference>
<name>A0ABW2REK8_9BURK</name>
<keyword evidence="3" id="KW-0862">Zinc</keyword>
<sequence length="348" mass="36708">MSATTKFESTFAVPKMDCPSEENMIKMALQSVEGVQSLTFDLPGRKLVAVHRAPVAEVLQRLEPLGLGAKLVHSAAVDDSAAGSFKSTFHVPKMDCPSEENMIKLALQDVPGVKSLSFDLANRKLTAVHGAPVAQVLQRLEPLGLGAKLLESDAVMGDDDEIDPPDNAAEARLLWILLSINAAMFVIEIVMGFIAQSTGLIADSLDMFADAAVYGLSLFAVGRAAALKTRAAHTAGWLQLALALMALSEVVRRFIAGSEPVSGLMMGMGLVALIANVICLVLISKKRDAGAHMKASYIFSANDVIANAGVILAGFLVAMTGSNYPDLVIGTVVGLIVLNGARRILSLK</sequence>
<dbReference type="PROSITE" id="PS50846">
    <property type="entry name" value="HMA_2"/>
    <property type="match status" value="2"/>
</dbReference>
<keyword evidence="9" id="KW-1185">Reference proteome</keyword>
<evidence type="ECO:0000256" key="6">
    <source>
        <dbReference type="SAM" id="Phobius"/>
    </source>
</evidence>
<evidence type="ECO:0000256" key="2">
    <source>
        <dbReference type="ARBA" id="ARBA00022692"/>
    </source>
</evidence>
<evidence type="ECO:0000313" key="9">
    <source>
        <dbReference type="Proteomes" id="UP001596495"/>
    </source>
</evidence>
<keyword evidence="2 6" id="KW-0812">Transmembrane</keyword>
<feature type="transmembrane region" description="Helical" evidence="6">
    <location>
        <begin position="237"/>
        <end position="255"/>
    </location>
</feature>
<dbReference type="EMBL" id="JBHTBX010000021">
    <property type="protein sequence ID" value="MFC7436553.1"/>
    <property type="molecule type" value="Genomic_DNA"/>
</dbReference>
<reference evidence="9" key="1">
    <citation type="journal article" date="2019" name="Int. J. Syst. Evol. Microbiol.">
        <title>The Global Catalogue of Microorganisms (GCM) 10K type strain sequencing project: providing services to taxonomists for standard genome sequencing and annotation.</title>
        <authorList>
            <consortium name="The Broad Institute Genomics Platform"/>
            <consortium name="The Broad Institute Genome Sequencing Center for Infectious Disease"/>
            <person name="Wu L."/>
            <person name="Ma J."/>
        </authorList>
    </citation>
    <scope>NUCLEOTIDE SEQUENCE [LARGE SCALE GENOMIC DNA]</scope>
    <source>
        <strain evidence="9">CCUG 54518</strain>
    </source>
</reference>
<dbReference type="SUPFAM" id="SSF55008">
    <property type="entry name" value="HMA, heavy metal-associated domain"/>
    <property type="match status" value="2"/>
</dbReference>
<organism evidence="8 9">
    <name type="scientific">Hydrogenophaga bisanensis</name>
    <dbReference type="NCBI Taxonomy" id="439611"/>
    <lineage>
        <taxon>Bacteria</taxon>
        <taxon>Pseudomonadati</taxon>
        <taxon>Pseudomonadota</taxon>
        <taxon>Betaproteobacteria</taxon>
        <taxon>Burkholderiales</taxon>
        <taxon>Comamonadaceae</taxon>
        <taxon>Hydrogenophaga</taxon>
    </lineage>
</organism>
<evidence type="ECO:0000256" key="1">
    <source>
        <dbReference type="ARBA" id="ARBA00004141"/>
    </source>
</evidence>
<dbReference type="PANTHER" id="PTHR11562">
    <property type="entry name" value="CATION EFFLUX PROTEIN/ ZINC TRANSPORTER"/>
    <property type="match status" value="1"/>
</dbReference>
<dbReference type="InterPro" id="IPR027469">
    <property type="entry name" value="Cation_efflux_TMD_sf"/>
</dbReference>
<comment type="caution">
    <text evidence="8">The sequence shown here is derived from an EMBL/GenBank/DDBJ whole genome shotgun (WGS) entry which is preliminary data.</text>
</comment>
<comment type="subcellular location">
    <subcellularLocation>
        <location evidence="1">Membrane</location>
        <topology evidence="1">Multi-pass membrane protein</topology>
    </subcellularLocation>
</comment>
<dbReference type="InterPro" id="IPR058533">
    <property type="entry name" value="Cation_efflux_TM"/>
</dbReference>
<feature type="transmembrane region" description="Helical" evidence="6">
    <location>
        <begin position="304"/>
        <end position="321"/>
    </location>
</feature>
<accession>A0ABW2REK8</accession>
<dbReference type="CDD" id="cd00371">
    <property type="entry name" value="HMA"/>
    <property type="match status" value="2"/>
</dbReference>
<keyword evidence="3" id="KW-0406">Ion transport</keyword>